<evidence type="ECO:0000313" key="7">
    <source>
        <dbReference type="Proteomes" id="UP000614601"/>
    </source>
</evidence>
<dbReference type="AlphaFoldDB" id="A0A811L0R6"/>
<keyword evidence="3 5" id="KW-1133">Transmembrane helix</keyword>
<feature type="transmembrane region" description="Helical" evidence="5">
    <location>
        <begin position="89"/>
        <end position="112"/>
    </location>
</feature>
<name>A0A811L0R6_9BILA</name>
<dbReference type="EMBL" id="CAJFDH010000004">
    <property type="protein sequence ID" value="CAD5221693.1"/>
    <property type="molecule type" value="Genomic_DNA"/>
</dbReference>
<feature type="transmembrane region" description="Helical" evidence="5">
    <location>
        <begin position="178"/>
        <end position="202"/>
    </location>
</feature>
<evidence type="ECO:0000256" key="1">
    <source>
        <dbReference type="ARBA" id="ARBA00004141"/>
    </source>
</evidence>
<comment type="subcellular location">
    <subcellularLocation>
        <location evidence="1">Membrane</location>
        <topology evidence="1">Multi-pass membrane protein</topology>
    </subcellularLocation>
</comment>
<protein>
    <submittedName>
        <fullName evidence="6">Uncharacterized protein</fullName>
    </submittedName>
</protein>
<proteinExistence type="predicted"/>
<dbReference type="GO" id="GO:0016020">
    <property type="term" value="C:membrane"/>
    <property type="evidence" value="ECO:0007669"/>
    <property type="project" value="UniProtKB-SubCell"/>
</dbReference>
<evidence type="ECO:0000256" key="3">
    <source>
        <dbReference type="ARBA" id="ARBA00022989"/>
    </source>
</evidence>
<accession>A0A811L0R6</accession>
<dbReference type="PANTHER" id="PTHR23128:SF132">
    <property type="entry name" value="SERPENTINE RECEPTOR, CLASS E (EPSILON)-RELATED"/>
    <property type="match status" value="1"/>
</dbReference>
<keyword evidence="7" id="KW-1185">Reference proteome</keyword>
<dbReference type="InterPro" id="IPR019408">
    <property type="entry name" value="7TM_GPCR_serpentine_rcpt_Srab"/>
</dbReference>
<sequence>MELLERIYVTLVEFEVFMVMCCWGYIFKVFLPFVWKSKVFHVNYKILLTVLGMQFNVVASFRLVYLFVYLKVHNGILEYDESIDVGTGFPMFLKIMHVGGLDMVVLTSVVLAMERFAATYYADKNYNAQNAKLGILLLIFDFVAGNAHGVFLALYQYYSDIPKECRIRPLMEADHNEFWFGFFKGWSACIGGCVTFGVIYVWGQKRRHNYNFSLDVKFQISNNMTTVRTLYIVVFGYFICVTLGMLYFLAWTPYLNTRKCTDPDFQIVVWTGHLWMALYYYSYIWGIVYYSNKPPKPSKKVKPKYEADYFQTMNSGWDMPTQEKKGFSIKDLPGEIKKFLAEIM</sequence>
<evidence type="ECO:0000313" key="6">
    <source>
        <dbReference type="EMBL" id="CAD5221693.1"/>
    </source>
</evidence>
<feature type="transmembrane region" description="Helical" evidence="5">
    <location>
        <begin position="230"/>
        <end position="250"/>
    </location>
</feature>
<gene>
    <name evidence="6" type="ORF">BOKJ2_LOCUS9572</name>
</gene>
<dbReference type="EMBL" id="CAJFCW020000004">
    <property type="protein sequence ID" value="CAG9115324.1"/>
    <property type="molecule type" value="Genomic_DNA"/>
</dbReference>
<feature type="transmembrane region" description="Helical" evidence="5">
    <location>
        <begin position="16"/>
        <end position="35"/>
    </location>
</feature>
<evidence type="ECO:0000256" key="4">
    <source>
        <dbReference type="ARBA" id="ARBA00023136"/>
    </source>
</evidence>
<reference evidence="6" key="1">
    <citation type="submission" date="2020-09" db="EMBL/GenBank/DDBJ databases">
        <authorList>
            <person name="Kikuchi T."/>
        </authorList>
    </citation>
    <scope>NUCLEOTIDE SEQUENCE</scope>
    <source>
        <strain evidence="6">SH1</strain>
    </source>
</reference>
<evidence type="ECO:0000256" key="2">
    <source>
        <dbReference type="ARBA" id="ARBA00022692"/>
    </source>
</evidence>
<feature type="transmembrane region" description="Helical" evidence="5">
    <location>
        <begin position="270"/>
        <end position="290"/>
    </location>
</feature>
<dbReference type="Proteomes" id="UP000783686">
    <property type="component" value="Unassembled WGS sequence"/>
</dbReference>
<keyword evidence="2 5" id="KW-0812">Transmembrane</keyword>
<evidence type="ECO:0000256" key="5">
    <source>
        <dbReference type="SAM" id="Phobius"/>
    </source>
</evidence>
<keyword evidence="4 5" id="KW-0472">Membrane</keyword>
<dbReference type="Pfam" id="PF10292">
    <property type="entry name" value="7TM_GPCR_Srab"/>
    <property type="match status" value="1"/>
</dbReference>
<dbReference type="PANTHER" id="PTHR23128">
    <property type="entry name" value="SERPENTINE RECEPTOR, CLASS E (EPSILON)-RELATED"/>
    <property type="match status" value="1"/>
</dbReference>
<feature type="transmembrane region" description="Helical" evidence="5">
    <location>
        <begin position="133"/>
        <end position="158"/>
    </location>
</feature>
<dbReference type="Proteomes" id="UP000614601">
    <property type="component" value="Unassembled WGS sequence"/>
</dbReference>
<dbReference type="OrthoDB" id="10386060at2759"/>
<feature type="transmembrane region" description="Helical" evidence="5">
    <location>
        <begin position="47"/>
        <end position="69"/>
    </location>
</feature>
<organism evidence="6 7">
    <name type="scientific">Bursaphelenchus okinawaensis</name>
    <dbReference type="NCBI Taxonomy" id="465554"/>
    <lineage>
        <taxon>Eukaryota</taxon>
        <taxon>Metazoa</taxon>
        <taxon>Ecdysozoa</taxon>
        <taxon>Nematoda</taxon>
        <taxon>Chromadorea</taxon>
        <taxon>Rhabditida</taxon>
        <taxon>Tylenchina</taxon>
        <taxon>Tylenchomorpha</taxon>
        <taxon>Aphelenchoidea</taxon>
        <taxon>Aphelenchoididae</taxon>
        <taxon>Bursaphelenchus</taxon>
    </lineage>
</organism>
<comment type="caution">
    <text evidence="6">The sequence shown here is derived from an EMBL/GenBank/DDBJ whole genome shotgun (WGS) entry which is preliminary data.</text>
</comment>